<keyword evidence="1" id="KW-1133">Transmembrane helix</keyword>
<keyword evidence="1" id="KW-0812">Transmembrane</keyword>
<gene>
    <name evidence="2" type="ORF">BDW47DRAFT_104757</name>
</gene>
<dbReference type="GeneID" id="36519566"/>
<dbReference type="EMBL" id="KZ559134">
    <property type="protein sequence ID" value="PLB38727.1"/>
    <property type="molecule type" value="Genomic_DNA"/>
</dbReference>
<dbReference type="AlphaFoldDB" id="A0A2I2FDN8"/>
<dbReference type="RefSeq" id="XP_024672739.1">
    <property type="nucleotide sequence ID" value="XM_024812406.1"/>
</dbReference>
<reference evidence="2 3" key="1">
    <citation type="submission" date="2017-12" db="EMBL/GenBank/DDBJ databases">
        <authorList>
            <consortium name="DOE Joint Genome Institute"/>
            <person name="Haridas S."/>
            <person name="Kjaerbolling I."/>
            <person name="Vesth T.C."/>
            <person name="Frisvad J.C."/>
            <person name="Nybo J.L."/>
            <person name="Theobald S."/>
            <person name="Kuo A."/>
            <person name="Bowyer P."/>
            <person name="Matsuda Y."/>
            <person name="Mondo S."/>
            <person name="Lyhne E.K."/>
            <person name="Kogle M.E."/>
            <person name="Clum A."/>
            <person name="Lipzen A."/>
            <person name="Salamov A."/>
            <person name="Ngan C.Y."/>
            <person name="Daum C."/>
            <person name="Chiniquy J."/>
            <person name="Barry K."/>
            <person name="LaButti K."/>
            <person name="Simmons B.A."/>
            <person name="Magnuson J.K."/>
            <person name="Mortensen U.H."/>
            <person name="Larsen T.O."/>
            <person name="Grigoriev I.V."/>
            <person name="Baker S.E."/>
            <person name="Andersen M.R."/>
            <person name="Nordberg H.P."/>
            <person name="Cantor M.N."/>
            <person name="Hua S.X."/>
        </authorList>
    </citation>
    <scope>NUCLEOTIDE SEQUENCE [LARGE SCALE GENOMIC DNA]</scope>
    <source>
        <strain evidence="2 3">CBS 102.13</strain>
    </source>
</reference>
<keyword evidence="3" id="KW-1185">Reference proteome</keyword>
<protein>
    <submittedName>
        <fullName evidence="2">Uncharacterized protein</fullName>
    </submittedName>
</protein>
<evidence type="ECO:0000313" key="3">
    <source>
        <dbReference type="Proteomes" id="UP000234585"/>
    </source>
</evidence>
<evidence type="ECO:0000313" key="2">
    <source>
        <dbReference type="EMBL" id="PLB38727.1"/>
    </source>
</evidence>
<feature type="transmembrane region" description="Helical" evidence="1">
    <location>
        <begin position="6"/>
        <end position="26"/>
    </location>
</feature>
<evidence type="ECO:0000256" key="1">
    <source>
        <dbReference type="SAM" id="Phobius"/>
    </source>
</evidence>
<name>A0A2I2FDN8_ASPCN</name>
<dbReference type="Proteomes" id="UP000234585">
    <property type="component" value="Unassembled WGS sequence"/>
</dbReference>
<keyword evidence="1" id="KW-0472">Membrane</keyword>
<proteinExistence type="predicted"/>
<organism evidence="2 3">
    <name type="scientific">Aspergillus candidus</name>
    <dbReference type="NCBI Taxonomy" id="41067"/>
    <lineage>
        <taxon>Eukaryota</taxon>
        <taxon>Fungi</taxon>
        <taxon>Dikarya</taxon>
        <taxon>Ascomycota</taxon>
        <taxon>Pezizomycotina</taxon>
        <taxon>Eurotiomycetes</taxon>
        <taxon>Eurotiomycetidae</taxon>
        <taxon>Eurotiales</taxon>
        <taxon>Aspergillaceae</taxon>
        <taxon>Aspergillus</taxon>
        <taxon>Aspergillus subgen. Circumdati</taxon>
    </lineage>
</organism>
<sequence length="77" mass="9309">MHVTFFFPFLFFSFLFLFSFPLRYLVFSTTVVRYHYIISCHDFDLFSGAHRRWHGIRYLVGHLPELQAVYQSGRVEP</sequence>
<accession>A0A2I2FDN8</accession>